<protein>
    <recommendedName>
        <fullName evidence="2">protein-glutamate O-methyltransferase</fullName>
        <ecNumber evidence="2">2.1.1.80</ecNumber>
    </recommendedName>
</protein>
<evidence type="ECO:0000256" key="5">
    <source>
        <dbReference type="ARBA" id="ARBA00022691"/>
    </source>
</evidence>
<dbReference type="AlphaFoldDB" id="A0A1H4AQR9"/>
<dbReference type="Pfam" id="PF03705">
    <property type="entry name" value="CheR_N"/>
    <property type="match status" value="1"/>
</dbReference>
<dbReference type="InterPro" id="IPR029063">
    <property type="entry name" value="SAM-dependent_MTases_sf"/>
</dbReference>
<dbReference type="GO" id="GO:0008983">
    <property type="term" value="F:protein-glutamate O-methyltransferase activity"/>
    <property type="evidence" value="ECO:0007669"/>
    <property type="project" value="UniProtKB-EC"/>
</dbReference>
<dbReference type="InterPro" id="IPR022641">
    <property type="entry name" value="CheR_N"/>
</dbReference>
<dbReference type="InterPro" id="IPR050903">
    <property type="entry name" value="Bact_Chemotaxis_MeTrfase"/>
</dbReference>
<keyword evidence="4 8" id="KW-0808">Transferase</keyword>
<dbReference type="Pfam" id="PF01739">
    <property type="entry name" value="CheR"/>
    <property type="match status" value="1"/>
</dbReference>
<evidence type="ECO:0000256" key="4">
    <source>
        <dbReference type="ARBA" id="ARBA00022679"/>
    </source>
</evidence>
<keyword evidence="5" id="KW-0949">S-adenosyl-L-methionine</keyword>
<dbReference type="RefSeq" id="WP_092347445.1">
    <property type="nucleotide sequence ID" value="NZ_FNQN01000005.1"/>
</dbReference>
<reference evidence="8 9" key="1">
    <citation type="submission" date="2016-10" db="EMBL/GenBank/DDBJ databases">
        <authorList>
            <person name="de Groot N.N."/>
        </authorList>
    </citation>
    <scope>NUCLEOTIDE SEQUENCE [LARGE SCALE GENOMIC DNA]</scope>
    <source>
        <strain evidence="8 9">DSM 7343</strain>
    </source>
</reference>
<dbReference type="EC" id="2.1.1.80" evidence="2"/>
<dbReference type="OrthoDB" id="9786165at2"/>
<dbReference type="InterPro" id="IPR036804">
    <property type="entry name" value="CheR_N_sf"/>
</dbReference>
<keyword evidence="9" id="KW-1185">Reference proteome</keyword>
<name>A0A1H4AQR9_9BACT</name>
<evidence type="ECO:0000256" key="3">
    <source>
        <dbReference type="ARBA" id="ARBA00022603"/>
    </source>
</evidence>
<proteinExistence type="predicted"/>
<dbReference type="EMBL" id="FNQN01000005">
    <property type="protein sequence ID" value="SEA38255.1"/>
    <property type="molecule type" value="Genomic_DNA"/>
</dbReference>
<dbReference type="GO" id="GO:0032259">
    <property type="term" value="P:methylation"/>
    <property type="evidence" value="ECO:0007669"/>
    <property type="project" value="UniProtKB-KW"/>
</dbReference>
<organism evidence="8 9">
    <name type="scientific">Desulfuromusa kysingii</name>
    <dbReference type="NCBI Taxonomy" id="37625"/>
    <lineage>
        <taxon>Bacteria</taxon>
        <taxon>Pseudomonadati</taxon>
        <taxon>Thermodesulfobacteriota</taxon>
        <taxon>Desulfuromonadia</taxon>
        <taxon>Desulfuromonadales</taxon>
        <taxon>Geopsychrobacteraceae</taxon>
        <taxon>Desulfuromusa</taxon>
    </lineage>
</organism>
<evidence type="ECO:0000256" key="1">
    <source>
        <dbReference type="ARBA" id="ARBA00001541"/>
    </source>
</evidence>
<dbReference type="InterPro" id="IPR022642">
    <property type="entry name" value="CheR_C"/>
</dbReference>
<evidence type="ECO:0000313" key="8">
    <source>
        <dbReference type="EMBL" id="SEA38255.1"/>
    </source>
</evidence>
<dbReference type="Proteomes" id="UP000199409">
    <property type="component" value="Unassembled WGS sequence"/>
</dbReference>
<feature type="region of interest" description="Disordered" evidence="6">
    <location>
        <begin position="1"/>
        <end position="26"/>
    </location>
</feature>
<dbReference type="InterPro" id="IPR000780">
    <property type="entry name" value="CheR_MeTrfase"/>
</dbReference>
<dbReference type="STRING" id="37625.SAMN05660420_01944"/>
<dbReference type="Gene3D" id="3.40.50.150">
    <property type="entry name" value="Vaccinia Virus protein VP39"/>
    <property type="match status" value="1"/>
</dbReference>
<dbReference type="PRINTS" id="PR00996">
    <property type="entry name" value="CHERMTFRASE"/>
</dbReference>
<evidence type="ECO:0000256" key="2">
    <source>
        <dbReference type="ARBA" id="ARBA00012534"/>
    </source>
</evidence>
<dbReference type="PANTHER" id="PTHR24422">
    <property type="entry name" value="CHEMOTAXIS PROTEIN METHYLTRANSFERASE"/>
    <property type="match status" value="1"/>
</dbReference>
<keyword evidence="3 8" id="KW-0489">Methyltransferase</keyword>
<dbReference type="SUPFAM" id="SSF47757">
    <property type="entry name" value="Chemotaxis receptor methyltransferase CheR, N-terminal domain"/>
    <property type="match status" value="1"/>
</dbReference>
<evidence type="ECO:0000256" key="6">
    <source>
        <dbReference type="SAM" id="MobiDB-lite"/>
    </source>
</evidence>
<feature type="domain" description="CheR-type methyltransferase" evidence="7">
    <location>
        <begin position="38"/>
        <end position="305"/>
    </location>
</feature>
<sequence length="305" mass="34812">MTILADQENRPKGIDTTANELHTEPLGQNSPPFIGNQLDDTIYQQIADILQQQQNFNLGGYKDLCIKRRIAARIRTIGYHNPETYTQLLQQDTLEQQQLLAALSIHVSQFFRNESVFRALDKQILPELLEISRHNGSKLRIWSVGCANGEEPYSLALLCQKWRKKGDELSIIGTDLSPKALLRAKRGSFPADRISSVPSEMLADYFINSGDQYQLSDSIREQVQFFRHDIITDKPFYRATLILCRNLLIYFSREQQQKVLGILAAALLPKGYLVLGRAETLAPDCRKLFVCIDPAERIYQRVSEN</sequence>
<evidence type="ECO:0000313" key="9">
    <source>
        <dbReference type="Proteomes" id="UP000199409"/>
    </source>
</evidence>
<dbReference type="SMART" id="SM00138">
    <property type="entry name" value="MeTrc"/>
    <property type="match status" value="1"/>
</dbReference>
<dbReference type="SUPFAM" id="SSF53335">
    <property type="entry name" value="S-adenosyl-L-methionine-dependent methyltransferases"/>
    <property type="match status" value="1"/>
</dbReference>
<dbReference type="Gene3D" id="1.10.155.10">
    <property type="entry name" value="Chemotaxis receptor methyltransferase CheR, N-terminal domain"/>
    <property type="match status" value="1"/>
</dbReference>
<comment type="catalytic activity">
    <reaction evidence="1">
        <text>L-glutamyl-[protein] + S-adenosyl-L-methionine = [protein]-L-glutamate 5-O-methyl ester + S-adenosyl-L-homocysteine</text>
        <dbReference type="Rhea" id="RHEA:24452"/>
        <dbReference type="Rhea" id="RHEA-COMP:10208"/>
        <dbReference type="Rhea" id="RHEA-COMP:10311"/>
        <dbReference type="ChEBI" id="CHEBI:29973"/>
        <dbReference type="ChEBI" id="CHEBI:57856"/>
        <dbReference type="ChEBI" id="CHEBI:59789"/>
        <dbReference type="ChEBI" id="CHEBI:82795"/>
        <dbReference type="EC" id="2.1.1.80"/>
    </reaction>
</comment>
<evidence type="ECO:0000259" key="7">
    <source>
        <dbReference type="PROSITE" id="PS50123"/>
    </source>
</evidence>
<dbReference type="PANTHER" id="PTHR24422:SF10">
    <property type="entry name" value="CHEMOTAXIS PROTEIN METHYLTRANSFERASE 2"/>
    <property type="match status" value="1"/>
</dbReference>
<gene>
    <name evidence="8" type="ORF">SAMN05660420_01944</name>
</gene>
<accession>A0A1H4AQR9</accession>
<feature type="compositionally biased region" description="Polar residues" evidence="6">
    <location>
        <begin position="16"/>
        <end position="26"/>
    </location>
</feature>
<dbReference type="PROSITE" id="PS50123">
    <property type="entry name" value="CHER"/>
    <property type="match status" value="1"/>
</dbReference>